<keyword evidence="4" id="KW-1185">Reference proteome</keyword>
<reference evidence="3 4" key="1">
    <citation type="journal article" date="2010" name="Proc. Natl. Acad. Sci. U.S.A.">
        <title>A Nitrospira metagenome illuminates the physiology and evolution of globally important nitrite-oxidizing bacteria.</title>
        <authorList>
            <person name="Lucker S."/>
            <person name="Wagner M."/>
            <person name="Maixner F."/>
            <person name="Pelletier E."/>
            <person name="Koch H."/>
            <person name="Vacherie B."/>
            <person name="Rattei T."/>
            <person name="Sinninghe Damste J."/>
            <person name="Spieck E."/>
            <person name="Le Paslier D."/>
            <person name="Daims H."/>
        </authorList>
    </citation>
    <scope>NUCLEOTIDE SEQUENCE [LARGE SCALE GENOMIC DNA]</scope>
</reference>
<dbReference type="AlphaFoldDB" id="D8P961"/>
<evidence type="ECO:0000256" key="2">
    <source>
        <dbReference type="SAM" id="Phobius"/>
    </source>
</evidence>
<feature type="region of interest" description="Disordered" evidence="1">
    <location>
        <begin position="266"/>
        <end position="285"/>
    </location>
</feature>
<feature type="region of interest" description="Disordered" evidence="1">
    <location>
        <begin position="436"/>
        <end position="457"/>
    </location>
</feature>
<feature type="transmembrane region" description="Helical" evidence="2">
    <location>
        <begin position="888"/>
        <end position="911"/>
    </location>
</feature>
<feature type="transmembrane region" description="Helical" evidence="2">
    <location>
        <begin position="753"/>
        <end position="773"/>
    </location>
</feature>
<evidence type="ECO:0000256" key="1">
    <source>
        <dbReference type="SAM" id="MobiDB-lite"/>
    </source>
</evidence>
<name>D8P961_9BACT</name>
<dbReference type="OrthoDB" id="242611at2"/>
<dbReference type="KEGG" id="nde:NIDE4383"/>
<keyword evidence="2" id="KW-1133">Transmembrane helix</keyword>
<feature type="transmembrane region" description="Helical" evidence="2">
    <location>
        <begin position="849"/>
        <end position="868"/>
    </location>
</feature>
<feature type="transmembrane region" description="Helical" evidence="2">
    <location>
        <begin position="677"/>
        <end position="699"/>
    </location>
</feature>
<keyword evidence="2" id="KW-0812">Transmembrane</keyword>
<feature type="transmembrane region" description="Helical" evidence="2">
    <location>
        <begin position="968"/>
        <end position="992"/>
    </location>
</feature>
<dbReference type="eggNOG" id="COG0683">
    <property type="taxonomic scope" value="Bacteria"/>
</dbReference>
<keyword evidence="2" id="KW-0472">Membrane</keyword>
<organism evidence="3 4">
    <name type="scientific">Nitrospira defluvii</name>
    <dbReference type="NCBI Taxonomy" id="330214"/>
    <lineage>
        <taxon>Bacteria</taxon>
        <taxon>Pseudomonadati</taxon>
        <taxon>Nitrospirota</taxon>
        <taxon>Nitrospiria</taxon>
        <taxon>Nitrospirales</taxon>
        <taxon>Nitrospiraceae</taxon>
        <taxon>Nitrospira</taxon>
    </lineage>
</organism>
<protein>
    <submittedName>
        <fullName evidence="3">Uncharacterized protein</fullName>
    </submittedName>
</protein>
<evidence type="ECO:0000313" key="4">
    <source>
        <dbReference type="Proteomes" id="UP000001660"/>
    </source>
</evidence>
<accession>D8P961</accession>
<feature type="compositionally biased region" description="Basic and acidic residues" evidence="1">
    <location>
        <begin position="442"/>
        <end position="457"/>
    </location>
</feature>
<dbReference type="Proteomes" id="UP000001660">
    <property type="component" value="Chromosome"/>
</dbReference>
<sequence>MAFKGDDSTFSLATTVTLALAVAAMVFVKEPLKSSRPNGNGVGLEGAASELKARARLWEDPFAAVRRDQAGRKQVSVTLQKAGKVTLSVTTADQHDEQGLRSLKAKIEEIATRNGLVTALVVMTGGGSSVEDSEARIRDRYAVGAALEVGCYVPELTQSLSYFTWSFGPQKPELSVPVPTPYEWYRRGALASCRTFDETPGTEQSRHVLVLWIAAEESEQSILARIDALLSEIRPSKLKAHITAKLVGPRSSSEFRSLLQEIEKQGKPGGLEKGKQKGQDARRKDRASIELYSPWATAMPGLLSYGMKSRSQQQDVGCESYGMCKKVFFDLLSDAGLILQYSIDSDEVLFESLFREFNRRRVRVGTDAIALIGEWDSFYARSLPITFSAVACRYTGRCPTMDDGVDRLRAGTLSPRTLNIRQYSYLSGLDGEVSVDQSLPSKPKEEDKDKREAGQAKLRDIASYERPEGPSQLDYVRRLVARIKAEEQENERVGTRGEVEQQGKVKAIGILGRDAYDALLILQAVREQFPNVLFFATDLDARYFHEDEQKWTRNLIVVSHFGLQLDPSFQQAIPPFRSSLQTSTFFAVLRAIDQVSDRPQESNQKNQSSRYLLHGRNGGASEYSGVILPRLFEIGRHGAVDLSVDDSVEKIRSIHPTRQDVTDGAVTFKMPARIGPLWITMTILGFLALWGHARFWNWLTARNERDRGLQKFRRILRPVWVPLVILAIVFLWCHVLHFKYIEDEPFSWSDGVSIWPTELLRLFATLLSVIFLMKARADLVVNTEELTEKFFPREILAGVGEGRRRNLEGFWTNVDWMFHGSKQEHPGEASRLWARYSQAHTWPQRTVRIALWLLLYLMMVLPVWRFMNDGEWRLYVPCRGESSCGADAVLTFLSAFSLIILNLAVLDAVILCTKWIQEMPSATGLDPMRQVRLMIERTRVVNRRILYPFLSLFLIIGARSHYFDNWDFPPALILVLTVNSLVALASACMLYLAAVGAKRKVLAPLQLKLDRALTRQECAEPGVDSGPSSDHLREIINEIEAVQQGAFVPFYQQPVVQATLVAALAFLQYWYLGQ</sequence>
<feature type="transmembrane region" description="Helical" evidence="2">
    <location>
        <begin position="945"/>
        <end position="962"/>
    </location>
</feature>
<feature type="transmembrane region" description="Helical" evidence="2">
    <location>
        <begin position="719"/>
        <end position="741"/>
    </location>
</feature>
<dbReference type="HOGENOM" id="CLU_291150_0_0_0"/>
<dbReference type="EMBL" id="FP929003">
    <property type="protein sequence ID" value="CBK44043.1"/>
    <property type="molecule type" value="Genomic_DNA"/>
</dbReference>
<gene>
    <name evidence="3" type="ORF">NIDE4383</name>
</gene>
<evidence type="ECO:0000313" key="3">
    <source>
        <dbReference type="EMBL" id="CBK44043.1"/>
    </source>
</evidence>
<dbReference type="STRING" id="330214.NIDE4383"/>
<proteinExistence type="predicted"/>